<proteinExistence type="predicted"/>
<feature type="transmembrane region" description="Helical" evidence="1">
    <location>
        <begin position="21"/>
        <end position="46"/>
    </location>
</feature>
<evidence type="ECO:0008006" key="4">
    <source>
        <dbReference type="Google" id="ProtNLM"/>
    </source>
</evidence>
<dbReference type="Proteomes" id="UP001199363">
    <property type="component" value="Unassembled WGS sequence"/>
</dbReference>
<organism evidence="2 3">
    <name type="scientific">Phocaeicola vulgatus</name>
    <name type="common">Bacteroides vulgatus</name>
    <dbReference type="NCBI Taxonomy" id="821"/>
    <lineage>
        <taxon>Bacteria</taxon>
        <taxon>Pseudomonadati</taxon>
        <taxon>Bacteroidota</taxon>
        <taxon>Bacteroidia</taxon>
        <taxon>Bacteroidales</taxon>
        <taxon>Bacteroidaceae</taxon>
        <taxon>Phocaeicola</taxon>
    </lineage>
</organism>
<dbReference type="EMBL" id="JAJCQG010000025">
    <property type="protein sequence ID" value="MCB7281230.1"/>
    <property type="molecule type" value="Genomic_DNA"/>
</dbReference>
<name>A0AAP3KBR4_PHOVU</name>
<dbReference type="AlphaFoldDB" id="A0AAP3KBR4"/>
<keyword evidence="1" id="KW-1133">Transmembrane helix</keyword>
<accession>A0AAP3KBR4</accession>
<comment type="caution">
    <text evidence="2">The sequence shown here is derived from an EMBL/GenBank/DDBJ whole genome shotgun (WGS) entry which is preliminary data.</text>
</comment>
<dbReference type="RefSeq" id="WP_227195248.1">
    <property type="nucleotide sequence ID" value="NZ_AP025232.1"/>
</dbReference>
<keyword evidence="1" id="KW-0812">Transmembrane</keyword>
<evidence type="ECO:0000256" key="1">
    <source>
        <dbReference type="SAM" id="Phobius"/>
    </source>
</evidence>
<reference evidence="2" key="1">
    <citation type="submission" date="2021-10" db="EMBL/GenBank/DDBJ databases">
        <title>Collection of gut derived symbiotic bacterial strains cultured from healthy donors.</title>
        <authorList>
            <person name="Lin H."/>
            <person name="Littmann E."/>
            <person name="Kohout C."/>
            <person name="Pamer E.G."/>
        </authorList>
    </citation>
    <scope>NUCLEOTIDE SEQUENCE</scope>
    <source>
        <strain evidence="2">DFI.1.167</strain>
    </source>
</reference>
<keyword evidence="1" id="KW-0472">Membrane</keyword>
<evidence type="ECO:0000313" key="2">
    <source>
        <dbReference type="EMBL" id="MCB7281230.1"/>
    </source>
</evidence>
<evidence type="ECO:0000313" key="3">
    <source>
        <dbReference type="Proteomes" id="UP001199363"/>
    </source>
</evidence>
<sequence>MIIFNVSALQEEGIYQVGKGYLYSLLLLVVCDWWIWGLSVLVGHVWG</sequence>
<gene>
    <name evidence="2" type="ORF">LI282_09300</name>
</gene>
<protein>
    <recommendedName>
        <fullName evidence="4">Transmembrane protein</fullName>
    </recommendedName>
</protein>